<dbReference type="InterPro" id="IPR020845">
    <property type="entry name" value="AMP-binding_CS"/>
</dbReference>
<dbReference type="Pfam" id="PF00501">
    <property type="entry name" value="AMP-binding"/>
    <property type="match status" value="1"/>
</dbReference>
<dbReference type="SUPFAM" id="SSF47336">
    <property type="entry name" value="ACP-like"/>
    <property type="match status" value="1"/>
</dbReference>
<evidence type="ECO:0000313" key="5">
    <source>
        <dbReference type="EMBL" id="AIL61091.1"/>
    </source>
</evidence>
<dbReference type="SUPFAM" id="SSF52777">
    <property type="entry name" value="CoA-dependent acyltransferases"/>
    <property type="match status" value="2"/>
</dbReference>
<dbReference type="InterPro" id="IPR023213">
    <property type="entry name" value="CAT-like_dom_sf"/>
</dbReference>
<dbReference type="InterPro" id="IPR036736">
    <property type="entry name" value="ACP-like_sf"/>
</dbReference>
<dbReference type="PROSITE" id="PS00012">
    <property type="entry name" value="PHOSPHOPANTETHEINE"/>
    <property type="match status" value="1"/>
</dbReference>
<dbReference type="GO" id="GO:0003824">
    <property type="term" value="F:catalytic activity"/>
    <property type="evidence" value="ECO:0007669"/>
    <property type="project" value="InterPro"/>
</dbReference>
<organism evidence="5 6">
    <name type="scientific">Pseudomonas alkylphenolica</name>
    <dbReference type="NCBI Taxonomy" id="237609"/>
    <lineage>
        <taxon>Bacteria</taxon>
        <taxon>Pseudomonadati</taxon>
        <taxon>Pseudomonadota</taxon>
        <taxon>Gammaproteobacteria</taxon>
        <taxon>Pseudomonadales</taxon>
        <taxon>Pseudomonadaceae</taxon>
        <taxon>Pseudomonas</taxon>
    </lineage>
</organism>
<dbReference type="InterPro" id="IPR020806">
    <property type="entry name" value="PKS_PP-bd"/>
</dbReference>
<dbReference type="EMBL" id="CP009048">
    <property type="protein sequence ID" value="AIL61091.1"/>
    <property type="molecule type" value="Genomic_DNA"/>
</dbReference>
<dbReference type="GO" id="GO:0043041">
    <property type="term" value="P:amino acid activation for nonribosomal peptide biosynthetic process"/>
    <property type="evidence" value="ECO:0007669"/>
    <property type="project" value="TreeGrafter"/>
</dbReference>
<dbReference type="InterPro" id="IPR001242">
    <property type="entry name" value="Condensation_dom"/>
</dbReference>
<dbReference type="InterPro" id="IPR000873">
    <property type="entry name" value="AMP-dep_synth/lig_dom"/>
</dbReference>
<dbReference type="PANTHER" id="PTHR45527">
    <property type="entry name" value="NONRIBOSOMAL PEPTIDE SYNTHETASE"/>
    <property type="match status" value="1"/>
</dbReference>
<dbReference type="Pfam" id="PF00550">
    <property type="entry name" value="PP-binding"/>
    <property type="match status" value="1"/>
</dbReference>
<dbReference type="eggNOG" id="COG1020">
    <property type="taxonomic scope" value="Bacteria"/>
</dbReference>
<proteinExistence type="predicted"/>
<dbReference type="GO" id="GO:0005737">
    <property type="term" value="C:cytoplasm"/>
    <property type="evidence" value="ECO:0007669"/>
    <property type="project" value="TreeGrafter"/>
</dbReference>
<dbReference type="PROSITE" id="PS00455">
    <property type="entry name" value="AMP_BINDING"/>
    <property type="match status" value="1"/>
</dbReference>
<reference evidence="5 6" key="1">
    <citation type="submission" date="2014-07" db="EMBL/GenBank/DDBJ databases">
        <authorList>
            <person name="Lee K."/>
            <person name="Lim J.Y."/>
            <person name="Hwang I."/>
        </authorList>
    </citation>
    <scope>NUCLEOTIDE SEQUENCE [LARGE SCALE GENOMIC DNA]</scope>
    <source>
        <strain evidence="5 6">KL28</strain>
    </source>
</reference>
<dbReference type="RefSeq" id="WP_038609425.1">
    <property type="nucleotide sequence ID" value="NZ_CP009048.1"/>
</dbReference>
<protein>
    <submittedName>
        <fullName evidence="5">Amino acid adenylation enzyme/thioester reductase family protein</fullName>
    </submittedName>
</protein>
<evidence type="ECO:0000256" key="3">
    <source>
        <dbReference type="ARBA" id="ARBA00022553"/>
    </source>
</evidence>
<dbReference type="SMART" id="SM00823">
    <property type="entry name" value="PKS_PP"/>
    <property type="match status" value="1"/>
</dbReference>
<dbReference type="OrthoDB" id="9757559at2"/>
<dbReference type="PANTHER" id="PTHR45527:SF1">
    <property type="entry name" value="FATTY ACID SYNTHASE"/>
    <property type="match status" value="1"/>
</dbReference>
<comment type="cofactor">
    <cofactor evidence="1">
        <name>pantetheine 4'-phosphate</name>
        <dbReference type="ChEBI" id="CHEBI:47942"/>
    </cofactor>
</comment>
<evidence type="ECO:0000259" key="4">
    <source>
        <dbReference type="PROSITE" id="PS50075"/>
    </source>
</evidence>
<accession>A0A077FCN2</accession>
<feature type="domain" description="Carrier" evidence="4">
    <location>
        <begin position="925"/>
        <end position="1000"/>
    </location>
</feature>
<dbReference type="Gene3D" id="1.10.1200.10">
    <property type="entry name" value="ACP-like"/>
    <property type="match status" value="1"/>
</dbReference>
<dbReference type="KEGG" id="palk:PSAKL28_18670"/>
<dbReference type="CDD" id="cd05930">
    <property type="entry name" value="A_NRPS"/>
    <property type="match status" value="1"/>
</dbReference>
<dbReference type="AlphaFoldDB" id="A0A077FCN2"/>
<dbReference type="GO" id="GO:0044550">
    <property type="term" value="P:secondary metabolite biosynthetic process"/>
    <property type="evidence" value="ECO:0007669"/>
    <property type="project" value="TreeGrafter"/>
</dbReference>
<keyword evidence="3" id="KW-0597">Phosphoprotein</keyword>
<dbReference type="InterPro" id="IPR009081">
    <property type="entry name" value="PP-bd_ACP"/>
</dbReference>
<dbReference type="HOGENOM" id="CLU_000022_2_4_6"/>
<keyword evidence="2" id="KW-0596">Phosphopantetheine</keyword>
<name>A0A077FCN2_9PSED</name>
<dbReference type="Gene3D" id="3.30.300.30">
    <property type="match status" value="1"/>
</dbReference>
<dbReference type="NCBIfam" id="TIGR01733">
    <property type="entry name" value="AA-adenyl-dom"/>
    <property type="match status" value="1"/>
</dbReference>
<dbReference type="SUPFAM" id="SSF56801">
    <property type="entry name" value="Acetyl-CoA synthetase-like"/>
    <property type="match status" value="1"/>
</dbReference>
<dbReference type="InterPro" id="IPR006162">
    <property type="entry name" value="Ppantetheine_attach_site"/>
</dbReference>
<dbReference type="InterPro" id="IPR010071">
    <property type="entry name" value="AA_adenyl_dom"/>
</dbReference>
<dbReference type="Pfam" id="PF00668">
    <property type="entry name" value="Condensation"/>
    <property type="match status" value="1"/>
</dbReference>
<dbReference type="InterPro" id="IPR045851">
    <property type="entry name" value="AMP-bd_C_sf"/>
</dbReference>
<dbReference type="Proteomes" id="UP000028931">
    <property type="component" value="Chromosome"/>
</dbReference>
<dbReference type="Gene3D" id="3.40.50.980">
    <property type="match status" value="2"/>
</dbReference>
<evidence type="ECO:0000313" key="6">
    <source>
        <dbReference type="Proteomes" id="UP000028931"/>
    </source>
</evidence>
<dbReference type="Gene3D" id="3.30.559.10">
    <property type="entry name" value="Chloramphenicol acetyltransferase-like domain"/>
    <property type="match status" value="1"/>
</dbReference>
<dbReference type="GO" id="GO:0031177">
    <property type="term" value="F:phosphopantetheine binding"/>
    <property type="evidence" value="ECO:0007669"/>
    <property type="project" value="InterPro"/>
</dbReference>
<dbReference type="PROSITE" id="PS50075">
    <property type="entry name" value="CARRIER"/>
    <property type="match status" value="1"/>
</dbReference>
<dbReference type="Gene3D" id="3.30.559.30">
    <property type="entry name" value="Nonribosomal peptide synthetase, condensation domain"/>
    <property type="match status" value="1"/>
</dbReference>
<evidence type="ECO:0000256" key="1">
    <source>
        <dbReference type="ARBA" id="ARBA00001957"/>
    </source>
</evidence>
<gene>
    <name evidence="5" type="ORF">PSAKL28_18670</name>
</gene>
<dbReference type="Gene3D" id="2.30.38.10">
    <property type="entry name" value="Luciferase, Domain 3"/>
    <property type="match status" value="1"/>
</dbReference>
<sequence length="1040" mass="112013">MSTLLQQPVDTGMALSPEQAAILQTRPASWAAAAHTLVMSFDGVLDPARLQQALEQLLGNQQALALQLKEVVGYRGLRQFFAPAAIAPLQWQQGPVDESSLQAWLQQPFDSQAALLRMAAWQAPQGGTLALAVAACACDEAGLALLHDQLLTAYQAGGQAPGADDEASFSQYLQWRAEVAQDEDADSARGWWQQQARQAHASAGPALVQGPAATVTQSGIAGIAELAERLQQPAQRVLQAAWYWLLARVSGQQAFTVAWQHDGREDYAYFADCAGVFSHTLPLNLHIDAGETFGNWLARLGNDLDEQITWQEYCPAPAAPLWLPFRYQSQLAAVSGDGLQWQARLLGAAGEQRGLTLQALLDDAGQVAELRLHYPQPYAGAAAMQALLVQYRTLLEQLLAQPQGTFATMHLLAPAEQQRLLAQACGAPLARAALLVPQAIADQARVHPDALAVVEGGQQWRYGQLMEHAERVAARLQEAGVGRGDRVALALPRSASWVIAMLAVWRCGAAYVALDRQWPIPRQLQIIDQAAVRCVLGDVQAVGALAQASAPLLELEQALACAGTLQPVAVEGHDTAYVLFTSGSSGSPKGVVIEHRQLANYVAAASEALSLEQCRHFAFGSSVAADLGHTSLFGALYQGATLYVADDATMQDADGFARFIDAHGIDCLKIVPSHLAALLEAQAPRLPQTLVLGGETASPALLERVLQLRPDLRLFNHYGPTEATVGVMIHRITEAGGEVPLTRVLANNRVYVLDEHGQLLPSGIDGELYIGGDQLCAGYLNSPEQSAQAFIDDPFNPGQRLYRTGDRARYCAEGGLTLLGRIDQQIKVRGIRVEPAEIEACLRQDEQVSDALVLMHQDELLAFVTSSAADSALPLLEQLRARLPLALVPSRVLVLQQWPRLVNGKIDRQALVGNLLPQAATASREAQTALERWLVERMSQLLGARSLGVEEDFFAAGGHSLLVIKLVAAVRKLLQCEIPPAIVFDHASAAQLAQALLTVEPAAGQFERLAQARLRLDGMSEQEKADLLAKARVLKQNQSA</sequence>
<evidence type="ECO:0000256" key="2">
    <source>
        <dbReference type="ARBA" id="ARBA00022450"/>
    </source>
</evidence>